<accession>A0AAV6VF97</accession>
<dbReference type="PROSITE" id="PS50020">
    <property type="entry name" value="WW_DOMAIN_2"/>
    <property type="match status" value="1"/>
</dbReference>
<feature type="region of interest" description="Disordered" evidence="2">
    <location>
        <begin position="101"/>
        <end position="153"/>
    </location>
</feature>
<protein>
    <recommendedName>
        <fullName evidence="3">WW domain-containing protein</fullName>
    </recommendedName>
</protein>
<feature type="coiled-coil region" evidence="1">
    <location>
        <begin position="442"/>
        <end position="646"/>
    </location>
</feature>
<name>A0AAV6VF97_9ARAC</name>
<feature type="compositionally biased region" description="Basic and acidic residues" evidence="2">
    <location>
        <begin position="136"/>
        <end position="149"/>
    </location>
</feature>
<evidence type="ECO:0000256" key="2">
    <source>
        <dbReference type="SAM" id="MobiDB-lite"/>
    </source>
</evidence>
<sequence>MAKAEILIEVPNLENEFQEDDLLAYAEQIGIDIENEKHLMWIAEKGLTACVPEPWIILSDKRNRIFYSNVLTGEKSWVHPLDQVYADLVIKERQRSLNSSFSSGYESKLSSLSDAPPLLTSGKNTPPTFKTSSPAPEKKRDLGHFENRRGTKLAPVKLGTLKMPVAQKSASPTMSFMPKGSSLSRNIRRMSGEDSDLGRSQFSAKPQITLPPDDLNKSDYSDDGSKYSYEETEDDMERSYDEMNPSDIGSQFSPRHSANNSPEALDINSLVQLGTKLPPRLESSKKNPHLESLKEDQPPSLSLRKSTQSPFLKPLQQQPKKKTGLKSGKPKKLSSLSSKYDQYATDEEVDSRIAALNEEQRLRFETIQNEWAAMQEELLKDEKAKYDKMLAESNKKLEEEQLFLRKENSEKISKVKSELEKNIEHEKSSCQVTLDDIKKTNEQKYAEEEQQHKKKLESLNEITKKEINKIELENSETIKNRKEQLDKDLEIEIEKLTSLQKTTLEELKESHATEMAMIENAHREKLKALQDTFSKEENEVNQKLEGSANAPTQDTGDTFKKLQEEHETLSRELNNLQKKIAEERENLLKLEEKTSAAQVSYEEVQEEIDRTENDLDLLRTEKSTLISELSILKENIKNDKSNLLKERNMDVPTSKKPDTQNRAVNTSVPYSVVTQAIQTHFELRDISCQVSEIKIPFDEKFTQTYDLKTIASDFSCQVDLIQRATADKVHDHATYIKDDLDKNEGLKSIDSENLDVFVRKVLERAMVDVSDKLETRFKSIEEKLGSLDNKKLPAPDTFINNIPPMNNPHSFPCEQNQQRHATIPSTFTTSQLGRNRSGCNCVKGDPSSCEVMDDVKSSIFRLNDILSTSFAPSIGNTVISGFSYPANSYSSPLESFYTQFRQLQEKHRVTELKHKLESGAWKERANNTNQLRNVISSSEAFNFNRALNSSSFTGVPDDPLSRARNLVLREQARSWKQQQQFLSASDQQEFLPLERNRNISISDASPSLASSGFGTQSPMPFLKFEPDPETEYDEWMTRIKTLQDKIRSHKIL</sequence>
<dbReference type="Proteomes" id="UP000827092">
    <property type="component" value="Unassembled WGS sequence"/>
</dbReference>
<dbReference type="InterPro" id="IPR001202">
    <property type="entry name" value="WW_dom"/>
</dbReference>
<feature type="compositionally biased region" description="Polar residues" evidence="2">
    <location>
        <begin position="247"/>
        <end position="262"/>
    </location>
</feature>
<dbReference type="InterPro" id="IPR053233">
    <property type="entry name" value="ABRA-related"/>
</dbReference>
<proteinExistence type="predicted"/>
<dbReference type="PANTHER" id="PTHR21715">
    <property type="entry name" value="RH04127P"/>
    <property type="match status" value="1"/>
</dbReference>
<evidence type="ECO:0000256" key="1">
    <source>
        <dbReference type="SAM" id="Coils"/>
    </source>
</evidence>
<evidence type="ECO:0000313" key="4">
    <source>
        <dbReference type="EMBL" id="KAG8195394.1"/>
    </source>
</evidence>
<feature type="compositionally biased region" description="Basic and acidic residues" evidence="2">
    <location>
        <begin position="282"/>
        <end position="297"/>
    </location>
</feature>
<dbReference type="SUPFAM" id="SSF51045">
    <property type="entry name" value="WW domain"/>
    <property type="match status" value="1"/>
</dbReference>
<dbReference type="PANTHER" id="PTHR21715:SF0">
    <property type="entry name" value="RH04127P"/>
    <property type="match status" value="1"/>
</dbReference>
<feature type="domain" description="WW" evidence="3">
    <location>
        <begin position="49"/>
        <end position="82"/>
    </location>
</feature>
<gene>
    <name evidence="4" type="ORF">JTE90_001407</name>
</gene>
<feature type="compositionally biased region" description="Polar residues" evidence="2">
    <location>
        <begin position="299"/>
        <end position="309"/>
    </location>
</feature>
<feature type="region of interest" description="Disordered" evidence="2">
    <location>
        <begin position="191"/>
        <end position="264"/>
    </location>
</feature>
<feature type="region of interest" description="Disordered" evidence="2">
    <location>
        <begin position="278"/>
        <end position="341"/>
    </location>
</feature>
<organism evidence="4 5">
    <name type="scientific">Oedothorax gibbosus</name>
    <dbReference type="NCBI Taxonomy" id="931172"/>
    <lineage>
        <taxon>Eukaryota</taxon>
        <taxon>Metazoa</taxon>
        <taxon>Ecdysozoa</taxon>
        <taxon>Arthropoda</taxon>
        <taxon>Chelicerata</taxon>
        <taxon>Arachnida</taxon>
        <taxon>Araneae</taxon>
        <taxon>Araneomorphae</taxon>
        <taxon>Entelegynae</taxon>
        <taxon>Araneoidea</taxon>
        <taxon>Linyphiidae</taxon>
        <taxon>Erigoninae</taxon>
        <taxon>Oedothorax</taxon>
    </lineage>
</organism>
<feature type="compositionally biased region" description="Basic and acidic residues" evidence="2">
    <location>
        <begin position="214"/>
        <end position="229"/>
    </location>
</feature>
<dbReference type="AlphaFoldDB" id="A0AAV6VF97"/>
<reference evidence="4 5" key="1">
    <citation type="journal article" date="2022" name="Nat. Ecol. Evol.">
        <title>A masculinizing supergene underlies an exaggerated male reproductive morph in a spider.</title>
        <authorList>
            <person name="Hendrickx F."/>
            <person name="De Corte Z."/>
            <person name="Sonet G."/>
            <person name="Van Belleghem S.M."/>
            <person name="Kostlbacher S."/>
            <person name="Vangestel C."/>
        </authorList>
    </citation>
    <scope>NUCLEOTIDE SEQUENCE [LARGE SCALE GENOMIC DNA]</scope>
    <source>
        <strain evidence="4">W744_W776</strain>
    </source>
</reference>
<comment type="caution">
    <text evidence="4">The sequence shown here is derived from an EMBL/GenBank/DDBJ whole genome shotgun (WGS) entry which is preliminary data.</text>
</comment>
<feature type="compositionally biased region" description="Basic residues" evidence="2">
    <location>
        <begin position="319"/>
        <end position="332"/>
    </location>
</feature>
<keyword evidence="5" id="KW-1185">Reference proteome</keyword>
<dbReference type="CDD" id="cd00201">
    <property type="entry name" value="WW"/>
    <property type="match status" value="1"/>
</dbReference>
<keyword evidence="1" id="KW-0175">Coiled coil</keyword>
<dbReference type="Gene3D" id="3.30.1470.10">
    <property type="entry name" value="Photosystem I PsaD, reaction center subunit II"/>
    <property type="match status" value="1"/>
</dbReference>
<dbReference type="InterPro" id="IPR036020">
    <property type="entry name" value="WW_dom_sf"/>
</dbReference>
<evidence type="ECO:0000313" key="5">
    <source>
        <dbReference type="Proteomes" id="UP000827092"/>
    </source>
</evidence>
<dbReference type="EMBL" id="JAFNEN010000089">
    <property type="protein sequence ID" value="KAG8195394.1"/>
    <property type="molecule type" value="Genomic_DNA"/>
</dbReference>
<feature type="compositionally biased region" description="Low complexity" evidence="2">
    <location>
        <begin position="101"/>
        <end position="113"/>
    </location>
</feature>
<feature type="compositionally biased region" description="Polar residues" evidence="2">
    <location>
        <begin position="121"/>
        <end position="134"/>
    </location>
</feature>
<evidence type="ECO:0000259" key="3">
    <source>
        <dbReference type="PROSITE" id="PS50020"/>
    </source>
</evidence>